<dbReference type="Proteomes" id="UP000554965">
    <property type="component" value="Unassembled WGS sequence"/>
</dbReference>
<evidence type="ECO:0000313" key="1">
    <source>
        <dbReference type="EMBL" id="SOJ57055.1"/>
    </source>
</evidence>
<protein>
    <submittedName>
        <fullName evidence="1">Uncharacterized protein</fullName>
    </submittedName>
</protein>
<dbReference type="AlphaFoldDB" id="A0A7Z7IR99"/>
<reference evidence="1 2" key="1">
    <citation type="submission" date="2017-10" db="EMBL/GenBank/DDBJ databases">
        <authorList>
            <consortium name="Urmite Genomes"/>
        </authorList>
    </citation>
    <scope>NUCLEOTIDE SEQUENCE [LARGE SCALE GENOMIC DNA]</scope>
    <source>
        <strain evidence="1 2">FB-527</strain>
    </source>
</reference>
<dbReference type="EMBL" id="OCTY01000002">
    <property type="protein sequence ID" value="SOJ57055.1"/>
    <property type="molecule type" value="Genomic_DNA"/>
</dbReference>
<sequence length="102" mass="10911">MRVEKHCGPRVVLLWERTASLSSALGAASKVVATVLRSYGTRLAAIREAEQTIGGDPTRRSILAQNAACGQIDAETLHVVKLRECTAAMSVSDVYSLGVQQN</sequence>
<accession>A0A7Z7IR99</accession>
<proteinExistence type="predicted"/>
<name>A0A7Z7IR99_9MYCO</name>
<evidence type="ECO:0000313" key="2">
    <source>
        <dbReference type="Proteomes" id="UP000554965"/>
    </source>
</evidence>
<keyword evidence="2" id="KW-1185">Reference proteome</keyword>
<organism evidence="1 2">
    <name type="scientific">Mycobacterium simulans</name>
    <dbReference type="NCBI Taxonomy" id="627089"/>
    <lineage>
        <taxon>Bacteria</taxon>
        <taxon>Bacillati</taxon>
        <taxon>Actinomycetota</taxon>
        <taxon>Actinomycetes</taxon>
        <taxon>Mycobacteriales</taxon>
        <taxon>Mycobacteriaceae</taxon>
        <taxon>Mycobacterium</taxon>
    </lineage>
</organism>
<comment type="caution">
    <text evidence="1">The sequence shown here is derived from an EMBL/GenBank/DDBJ whole genome shotgun (WGS) entry which is preliminary data.</text>
</comment>
<gene>
    <name evidence="1" type="ORF">MSIMFB_04533</name>
</gene>